<gene>
    <name evidence="2" type="ORF">HNQ08_000214</name>
</gene>
<comment type="caution">
    <text evidence="2">The sequence shown here is derived from an EMBL/GenBank/DDBJ whole genome shotgun (WGS) entry which is preliminary data.</text>
</comment>
<name>A0A7W8JSF7_9DEIO</name>
<reference evidence="2 3" key="1">
    <citation type="submission" date="2020-08" db="EMBL/GenBank/DDBJ databases">
        <title>Genomic Encyclopedia of Type Strains, Phase IV (KMG-IV): sequencing the most valuable type-strain genomes for metagenomic binning, comparative biology and taxonomic classification.</title>
        <authorList>
            <person name="Goeker M."/>
        </authorList>
    </citation>
    <scope>NUCLEOTIDE SEQUENCE [LARGE SCALE GENOMIC DNA]</scope>
    <source>
        <strain evidence="2 3">DSM 27939</strain>
    </source>
</reference>
<keyword evidence="3" id="KW-1185">Reference proteome</keyword>
<dbReference type="AlphaFoldDB" id="A0A7W8JSF7"/>
<feature type="region of interest" description="Disordered" evidence="1">
    <location>
        <begin position="56"/>
        <end position="82"/>
    </location>
</feature>
<proteinExistence type="predicted"/>
<evidence type="ECO:0000256" key="1">
    <source>
        <dbReference type="SAM" id="MobiDB-lite"/>
    </source>
</evidence>
<evidence type="ECO:0000313" key="3">
    <source>
        <dbReference type="Proteomes" id="UP000552709"/>
    </source>
</evidence>
<feature type="compositionally biased region" description="Basic and acidic residues" evidence="1">
    <location>
        <begin position="66"/>
        <end position="82"/>
    </location>
</feature>
<protein>
    <submittedName>
        <fullName evidence="2">Uncharacterized protein</fullName>
    </submittedName>
</protein>
<dbReference type="Proteomes" id="UP000552709">
    <property type="component" value="Unassembled WGS sequence"/>
</dbReference>
<organism evidence="2 3">
    <name type="scientific">Deinococcus humi</name>
    <dbReference type="NCBI Taxonomy" id="662880"/>
    <lineage>
        <taxon>Bacteria</taxon>
        <taxon>Thermotogati</taxon>
        <taxon>Deinococcota</taxon>
        <taxon>Deinococci</taxon>
        <taxon>Deinococcales</taxon>
        <taxon>Deinococcaceae</taxon>
        <taxon>Deinococcus</taxon>
    </lineage>
</organism>
<sequence length="82" mass="9024">MITGAALLQLKLLSDELIWSLAPPHPNLAFELPGHNCASIALIMIPARLLANGIPRTSTSKNMPPVERRHTQSCEARQKFKP</sequence>
<dbReference type="EMBL" id="JACHFL010000001">
    <property type="protein sequence ID" value="MBB5361143.1"/>
    <property type="molecule type" value="Genomic_DNA"/>
</dbReference>
<evidence type="ECO:0000313" key="2">
    <source>
        <dbReference type="EMBL" id="MBB5361143.1"/>
    </source>
</evidence>
<accession>A0A7W8JSF7</accession>